<gene>
    <name evidence="1" type="ORF">CE169_07100</name>
</gene>
<dbReference type="EMBL" id="NJNR01000036">
    <property type="protein sequence ID" value="RDX07896.1"/>
    <property type="molecule type" value="Genomic_DNA"/>
</dbReference>
<organism evidence="1 2">
    <name type="scientific">Bifidobacterium longum</name>
    <dbReference type="NCBI Taxonomy" id="216816"/>
    <lineage>
        <taxon>Bacteria</taxon>
        <taxon>Bacillati</taxon>
        <taxon>Actinomycetota</taxon>
        <taxon>Actinomycetes</taxon>
        <taxon>Bifidobacteriales</taxon>
        <taxon>Bifidobacteriaceae</taxon>
        <taxon>Bifidobacterium</taxon>
    </lineage>
</organism>
<name>A0A3D8TYY2_BIFLN</name>
<accession>A0A3D8TYY2</accession>
<evidence type="ECO:0000313" key="1">
    <source>
        <dbReference type="EMBL" id="RDX07896.1"/>
    </source>
</evidence>
<protein>
    <submittedName>
        <fullName evidence="1">Uncharacterized protein</fullName>
    </submittedName>
</protein>
<comment type="caution">
    <text evidence="1">The sequence shown here is derived from an EMBL/GenBank/DDBJ whole genome shotgun (WGS) entry which is preliminary data.</text>
</comment>
<dbReference type="AlphaFoldDB" id="A0A3D8TYY2"/>
<evidence type="ECO:0000313" key="2">
    <source>
        <dbReference type="Proteomes" id="UP000257074"/>
    </source>
</evidence>
<dbReference type="RefSeq" id="WP_115778876.1">
    <property type="nucleotide sequence ID" value="NZ_NJNR01000036.1"/>
</dbReference>
<reference evidence="1 2" key="1">
    <citation type="journal article" date="2017" name="Anaerobe">
        <title>Quantification, isolation and characterization of Bifidobacterium from the vaginal microbiomes of reproductive aged women.</title>
        <authorList>
            <person name="Freitas A.C."/>
            <person name="Hill J.E."/>
        </authorList>
    </citation>
    <scope>NUCLEOTIDE SEQUENCE [LARGE SCALE GENOMIC DNA]</scope>
    <source>
        <strain evidence="1 2">N6D05</strain>
    </source>
</reference>
<sequence length="77" mass="8188">MTFTGNVADVLSDAEYRALVGRSYTGCDVVVFTPVTTGVNTALAACYDVPHKIVRAIQVGTPQNITMDVRFAVIPAV</sequence>
<proteinExistence type="predicted"/>
<dbReference type="Proteomes" id="UP000257074">
    <property type="component" value="Unassembled WGS sequence"/>
</dbReference>